<dbReference type="VEuPathDB" id="PiroplasmaDB:BOVATA_019170"/>
<keyword evidence="1" id="KW-0547">Nucleotide-binding</keyword>
<name>A0A2H6KBR3_9APIC</name>
<dbReference type="PANTHER" id="PTHR45629">
    <property type="entry name" value="SNF2/RAD54 FAMILY MEMBER"/>
    <property type="match status" value="1"/>
</dbReference>
<dbReference type="Pfam" id="PF00176">
    <property type="entry name" value="SNF2-rel_dom"/>
    <property type="match status" value="1"/>
</dbReference>
<sequence length="886" mass="98517">MPDPRAAAVATQRRRGAGHAIPAVQESSAGALARIRSLGRPFTPSGAEIGVYKKEDEDPEAGLPPANPLVLYTSPEDAEVQVTIEVDPMLSRFLRDHQRQGVQFIFDCLMGLKEFDGQGCILADDMGLGKTLQSITVMWTLLKQGFNGRPAARKCVIVCPASLVNNWESEINKWLKGKCPCTAVADGAREKVISKFTGFKYDRRSNVLISSYETFRGHMSRLEGVPIDLVICDEAHRLKNDKTLTAVAIQKIPAKMRLMLSGTPIQNDLNEFYALISLCNPNVLGDVTEFRKKYANPIILGREPDATKEQQNLAAERLAELSYITNQFVLRRTNTLLSKVLPPKINMNVFCNLTETQQVLYKAFANSATCRKLVNSDEPVMAKTLGAILNFMKLCNHPCLIKPGSSMKSTAADETLQKIHATCPWNASNRSCYPELSAKTLLLFRLLHNIRATTNDRIVIISNYTQTIDVFERLCKQCNYPCVRLDGTLAIKKRHKLVTTFNDPTSHSFAFLLSSKAGGCGINLIGANRLVLFDPDWNPANDKQALARVWRDGQRKTCYIYRFFSTGTIEEKIYQRQICKDGLSAMLVTDGANELKDALSGECLRNLFDYKNATVSDTHDSISCERCTEGVGYVPQTPDFVEDDLLTWAHHTDLQTVPDPCLKRAIFDNNPPTDMPEGYKPVSFVMSCLVEFKDVPPPKKPEQPAPPPKVEDKPEVKAAVVKKEEANTNEKTEATETTPVQNGRRGRKRKADEVKEEPQLPDAGADRKEEIAEPIGMATRSRRGRPRKNSADTTAQVVAETPKSKRKRAAEPVKSDRVTRSSPRKAASEADNTDRKNTASTECEDGDVAEEGDLTEGFITEDDETEEVADDEVTEDELTDMEDDSE</sequence>
<dbReference type="GO" id="GO:0007131">
    <property type="term" value="P:reciprocal meiotic recombination"/>
    <property type="evidence" value="ECO:0007669"/>
    <property type="project" value="TreeGrafter"/>
</dbReference>
<protein>
    <submittedName>
        <fullName evidence="8">DNA repair protein</fullName>
    </submittedName>
</protein>
<evidence type="ECO:0000256" key="5">
    <source>
        <dbReference type="SAM" id="MobiDB-lite"/>
    </source>
</evidence>
<dbReference type="SMART" id="SM00487">
    <property type="entry name" value="DEXDc"/>
    <property type="match status" value="1"/>
</dbReference>
<dbReference type="InterPro" id="IPR014001">
    <property type="entry name" value="Helicase_ATP-bd"/>
</dbReference>
<evidence type="ECO:0000256" key="1">
    <source>
        <dbReference type="ARBA" id="ARBA00022741"/>
    </source>
</evidence>
<feature type="compositionally biased region" description="Basic and acidic residues" evidence="5">
    <location>
        <begin position="826"/>
        <end position="837"/>
    </location>
</feature>
<dbReference type="PROSITE" id="PS51194">
    <property type="entry name" value="HELICASE_CTER"/>
    <property type="match status" value="1"/>
</dbReference>
<dbReference type="GO" id="GO:0015616">
    <property type="term" value="F:DNA translocase activity"/>
    <property type="evidence" value="ECO:0007669"/>
    <property type="project" value="TreeGrafter"/>
</dbReference>
<dbReference type="InterPro" id="IPR001650">
    <property type="entry name" value="Helicase_C-like"/>
</dbReference>
<evidence type="ECO:0000313" key="9">
    <source>
        <dbReference type="Proteomes" id="UP000236319"/>
    </source>
</evidence>
<dbReference type="GO" id="GO:0004386">
    <property type="term" value="F:helicase activity"/>
    <property type="evidence" value="ECO:0007669"/>
    <property type="project" value="UniProtKB-KW"/>
</dbReference>
<dbReference type="GO" id="GO:0016787">
    <property type="term" value="F:hydrolase activity"/>
    <property type="evidence" value="ECO:0007669"/>
    <property type="project" value="UniProtKB-KW"/>
</dbReference>
<dbReference type="GO" id="GO:0045003">
    <property type="term" value="P:double-strand break repair via synthesis-dependent strand annealing"/>
    <property type="evidence" value="ECO:0007669"/>
    <property type="project" value="TreeGrafter"/>
</dbReference>
<evidence type="ECO:0000256" key="4">
    <source>
        <dbReference type="ARBA" id="ARBA00022840"/>
    </source>
</evidence>
<feature type="compositionally biased region" description="Basic and acidic residues" evidence="5">
    <location>
        <begin position="809"/>
        <end position="819"/>
    </location>
</feature>
<comment type="caution">
    <text evidence="8">The sequence shown here is derived from an EMBL/GenBank/DDBJ whole genome shotgun (WGS) entry which is preliminary data.</text>
</comment>
<keyword evidence="9" id="KW-1185">Reference proteome</keyword>
<dbReference type="CDD" id="cd18004">
    <property type="entry name" value="DEXHc_RAD54"/>
    <property type="match status" value="1"/>
</dbReference>
<feature type="compositionally biased region" description="Basic and acidic residues" evidence="5">
    <location>
        <begin position="750"/>
        <end position="771"/>
    </location>
</feature>
<dbReference type="SMART" id="SM00490">
    <property type="entry name" value="HELICc"/>
    <property type="match status" value="1"/>
</dbReference>
<feature type="compositionally biased region" description="Basic and acidic residues" evidence="5">
    <location>
        <begin position="709"/>
        <end position="734"/>
    </location>
</feature>
<dbReference type="EMBL" id="BDSA01000002">
    <property type="protein sequence ID" value="GBE60424.1"/>
    <property type="molecule type" value="Genomic_DNA"/>
</dbReference>
<dbReference type="InterPro" id="IPR049730">
    <property type="entry name" value="SNF2/RAD54-like_C"/>
</dbReference>
<evidence type="ECO:0000256" key="2">
    <source>
        <dbReference type="ARBA" id="ARBA00022801"/>
    </source>
</evidence>
<dbReference type="GO" id="GO:0005524">
    <property type="term" value="F:ATP binding"/>
    <property type="evidence" value="ECO:0007669"/>
    <property type="project" value="UniProtKB-KW"/>
</dbReference>
<gene>
    <name evidence="8" type="ORF">BOVATA_019170</name>
</gene>
<dbReference type="InterPro" id="IPR027417">
    <property type="entry name" value="P-loop_NTPase"/>
</dbReference>
<proteinExistence type="predicted"/>
<dbReference type="Proteomes" id="UP000236319">
    <property type="component" value="Unassembled WGS sequence"/>
</dbReference>
<evidence type="ECO:0000313" key="8">
    <source>
        <dbReference type="EMBL" id="GBE60424.1"/>
    </source>
</evidence>
<reference evidence="8 9" key="1">
    <citation type="journal article" date="2017" name="BMC Genomics">
        <title>Whole-genome assembly of Babesia ovata and comparative genomics between closely related pathogens.</title>
        <authorList>
            <person name="Yamagishi J."/>
            <person name="Asada M."/>
            <person name="Hakimi H."/>
            <person name="Tanaka T.Q."/>
            <person name="Sugimoto C."/>
            <person name="Kawazu S."/>
        </authorList>
    </citation>
    <scope>NUCLEOTIDE SEQUENCE [LARGE SCALE GENOMIC DNA]</scope>
    <source>
        <strain evidence="8 9">Miyake</strain>
    </source>
</reference>
<dbReference type="RefSeq" id="XP_028866667.1">
    <property type="nucleotide sequence ID" value="XM_029010834.1"/>
</dbReference>
<dbReference type="InterPro" id="IPR038718">
    <property type="entry name" value="SNF2-like_sf"/>
</dbReference>
<evidence type="ECO:0000259" key="7">
    <source>
        <dbReference type="PROSITE" id="PS51194"/>
    </source>
</evidence>
<dbReference type="SUPFAM" id="SSF52540">
    <property type="entry name" value="P-loop containing nucleoside triphosphate hydrolases"/>
    <property type="match status" value="2"/>
</dbReference>
<dbReference type="GeneID" id="39874194"/>
<feature type="region of interest" description="Disordered" evidence="5">
    <location>
        <begin position="1"/>
        <end position="23"/>
    </location>
</feature>
<dbReference type="AlphaFoldDB" id="A0A2H6KBR3"/>
<dbReference type="Gene3D" id="3.40.50.10810">
    <property type="entry name" value="Tandem AAA-ATPase domain"/>
    <property type="match status" value="1"/>
</dbReference>
<feature type="region of interest" description="Disordered" evidence="5">
    <location>
        <begin position="695"/>
        <end position="886"/>
    </location>
</feature>
<feature type="compositionally biased region" description="Acidic residues" evidence="5">
    <location>
        <begin position="842"/>
        <end position="886"/>
    </location>
</feature>
<evidence type="ECO:0000259" key="6">
    <source>
        <dbReference type="PROSITE" id="PS51192"/>
    </source>
</evidence>
<dbReference type="GO" id="GO:0005634">
    <property type="term" value="C:nucleus"/>
    <property type="evidence" value="ECO:0007669"/>
    <property type="project" value="TreeGrafter"/>
</dbReference>
<keyword evidence="3" id="KW-0347">Helicase</keyword>
<keyword evidence="2" id="KW-0378">Hydrolase</keyword>
<dbReference type="FunFam" id="3.40.50.10810:FF:000021">
    <property type="entry name" value="DNA repair and recombination protein RAD54"/>
    <property type="match status" value="1"/>
</dbReference>
<dbReference type="Gene3D" id="3.40.50.300">
    <property type="entry name" value="P-loop containing nucleotide triphosphate hydrolases"/>
    <property type="match status" value="1"/>
</dbReference>
<dbReference type="InterPro" id="IPR050496">
    <property type="entry name" value="SNF2_RAD54_helicase_repair"/>
</dbReference>
<organism evidence="8 9">
    <name type="scientific">Babesia ovata</name>
    <dbReference type="NCBI Taxonomy" id="189622"/>
    <lineage>
        <taxon>Eukaryota</taxon>
        <taxon>Sar</taxon>
        <taxon>Alveolata</taxon>
        <taxon>Apicomplexa</taxon>
        <taxon>Aconoidasida</taxon>
        <taxon>Piroplasmida</taxon>
        <taxon>Babesiidae</taxon>
        <taxon>Babesia</taxon>
    </lineage>
</organism>
<keyword evidence="4" id="KW-0067">ATP-binding</keyword>
<feature type="domain" description="Helicase C-terminal" evidence="7">
    <location>
        <begin position="442"/>
        <end position="600"/>
    </location>
</feature>
<accession>A0A2H6KBR3</accession>
<dbReference type="FunFam" id="3.40.50.300:FF:000332">
    <property type="entry name" value="DNA repair and recombination protein RAD54-like"/>
    <property type="match status" value="1"/>
</dbReference>
<dbReference type="OrthoDB" id="413460at2759"/>
<dbReference type="PROSITE" id="PS51192">
    <property type="entry name" value="HELICASE_ATP_BIND_1"/>
    <property type="match status" value="1"/>
</dbReference>
<evidence type="ECO:0000256" key="3">
    <source>
        <dbReference type="ARBA" id="ARBA00022806"/>
    </source>
</evidence>
<dbReference type="CDD" id="cd18793">
    <property type="entry name" value="SF2_C_SNF"/>
    <property type="match status" value="1"/>
</dbReference>
<dbReference type="Pfam" id="PF00271">
    <property type="entry name" value="Helicase_C"/>
    <property type="match status" value="1"/>
</dbReference>
<dbReference type="Gene3D" id="1.20.120.850">
    <property type="entry name" value="SWI2/SNF2 ATPases, N-terminal domain"/>
    <property type="match status" value="1"/>
</dbReference>
<dbReference type="InterPro" id="IPR000330">
    <property type="entry name" value="SNF2_N"/>
</dbReference>
<feature type="domain" description="Helicase ATP-binding" evidence="6">
    <location>
        <begin position="111"/>
        <end position="282"/>
    </location>
</feature>
<dbReference type="PANTHER" id="PTHR45629:SF7">
    <property type="entry name" value="DNA EXCISION REPAIR PROTEIN ERCC-6-RELATED"/>
    <property type="match status" value="1"/>
</dbReference>